<gene>
    <name evidence="2" type="ORF">SAMN05216241_103219</name>
</gene>
<dbReference type="GO" id="GO:0046872">
    <property type="term" value="F:metal ion binding"/>
    <property type="evidence" value="ECO:0007669"/>
    <property type="project" value="InterPro"/>
</dbReference>
<organism evidence="2 3">
    <name type="scientific">Limimonas halophila</name>
    <dbReference type="NCBI Taxonomy" id="1082479"/>
    <lineage>
        <taxon>Bacteria</taxon>
        <taxon>Pseudomonadati</taxon>
        <taxon>Pseudomonadota</taxon>
        <taxon>Alphaproteobacteria</taxon>
        <taxon>Rhodospirillales</taxon>
        <taxon>Rhodovibrionaceae</taxon>
        <taxon>Limimonas</taxon>
    </lineage>
</organism>
<dbReference type="SUPFAM" id="SSF55008">
    <property type="entry name" value="HMA, heavy metal-associated domain"/>
    <property type="match status" value="1"/>
</dbReference>
<dbReference type="CDD" id="cd00371">
    <property type="entry name" value="HMA"/>
    <property type="match status" value="1"/>
</dbReference>
<evidence type="ECO:0000259" key="1">
    <source>
        <dbReference type="PROSITE" id="PS50846"/>
    </source>
</evidence>
<dbReference type="RefSeq" id="WP_090019336.1">
    <property type="nucleotide sequence ID" value="NZ_FNCE01000003.1"/>
</dbReference>
<name>A0A1G7Q5M8_9PROT</name>
<feature type="domain" description="HMA" evidence="1">
    <location>
        <begin position="8"/>
        <end position="77"/>
    </location>
</feature>
<dbReference type="EMBL" id="FNCE01000003">
    <property type="protein sequence ID" value="SDF93249.1"/>
    <property type="molecule type" value="Genomic_DNA"/>
</dbReference>
<sequence>MADYLHHVPGRLRVRSAAVKRNAGRARTVEQFVTGLHGVREVDVRTVTGSVTVFYDPDLTTPDAIVGALRGAGYVSTDADPAKASPSTGAVGPGTTRVTETVLNIALEKVLERSATAMIAALV</sequence>
<evidence type="ECO:0000313" key="3">
    <source>
        <dbReference type="Proteomes" id="UP000199415"/>
    </source>
</evidence>
<keyword evidence="3" id="KW-1185">Reference proteome</keyword>
<dbReference type="Proteomes" id="UP000199415">
    <property type="component" value="Unassembled WGS sequence"/>
</dbReference>
<dbReference type="OrthoDB" id="7357345at2"/>
<evidence type="ECO:0000313" key="2">
    <source>
        <dbReference type="EMBL" id="SDF93249.1"/>
    </source>
</evidence>
<dbReference type="Gene3D" id="3.30.70.100">
    <property type="match status" value="1"/>
</dbReference>
<dbReference type="Pfam" id="PF00403">
    <property type="entry name" value="HMA"/>
    <property type="match status" value="1"/>
</dbReference>
<dbReference type="PROSITE" id="PS50846">
    <property type="entry name" value="HMA_2"/>
    <property type="match status" value="1"/>
</dbReference>
<dbReference type="AlphaFoldDB" id="A0A1G7Q5M8"/>
<reference evidence="2 3" key="1">
    <citation type="submission" date="2016-10" db="EMBL/GenBank/DDBJ databases">
        <authorList>
            <person name="de Groot N.N."/>
        </authorList>
    </citation>
    <scope>NUCLEOTIDE SEQUENCE [LARGE SCALE GENOMIC DNA]</scope>
    <source>
        <strain evidence="2 3">DSM 25584</strain>
    </source>
</reference>
<dbReference type="STRING" id="1082479.SAMN05216241_103219"/>
<proteinExistence type="predicted"/>
<dbReference type="InterPro" id="IPR006121">
    <property type="entry name" value="HMA_dom"/>
</dbReference>
<accession>A0A1G7Q5M8</accession>
<protein>
    <submittedName>
        <fullName evidence="2">Heavy-metal-associated domain-containing protein</fullName>
    </submittedName>
</protein>
<dbReference type="InterPro" id="IPR036163">
    <property type="entry name" value="HMA_dom_sf"/>
</dbReference>